<proteinExistence type="predicted"/>
<organism evidence="2 3">
    <name type="scientific">Artemisia annua</name>
    <name type="common">Sweet wormwood</name>
    <dbReference type="NCBI Taxonomy" id="35608"/>
    <lineage>
        <taxon>Eukaryota</taxon>
        <taxon>Viridiplantae</taxon>
        <taxon>Streptophyta</taxon>
        <taxon>Embryophyta</taxon>
        <taxon>Tracheophyta</taxon>
        <taxon>Spermatophyta</taxon>
        <taxon>Magnoliopsida</taxon>
        <taxon>eudicotyledons</taxon>
        <taxon>Gunneridae</taxon>
        <taxon>Pentapetalae</taxon>
        <taxon>asterids</taxon>
        <taxon>campanulids</taxon>
        <taxon>Asterales</taxon>
        <taxon>Asteraceae</taxon>
        <taxon>Asteroideae</taxon>
        <taxon>Anthemideae</taxon>
        <taxon>Artemisiinae</taxon>
        <taxon>Artemisia</taxon>
    </lineage>
</organism>
<dbReference type="EMBL" id="PKPP01009688">
    <property type="protein sequence ID" value="PWA47697.1"/>
    <property type="molecule type" value="Genomic_DNA"/>
</dbReference>
<sequence length="359" mass="39958">MIMYPAQISSSKYVNGGFLEGGYDCFISLGGGFSDLMAEDESRTDTSINNEEAGSSSKDINININTNANIHDERNTNEDDHNRWLELSLGGGHTQMSTTSQSQLTSTQTSVDFDLLRVGVGRDGGSSSQRIQQHVPPHQLVFQVPDFRGPLHTSTNFFMQQPQQSVAAAGVMNSPPFMTLQQLQQHQQETNYNYLQLIRPFPVNMMTPVLNPPVSSSSSFSGSSEHHGRQHHVHRRLNVARVVNPPRRPHSGVWFVLQASQNQAKEPFLPQIPKSYLRIKDGRMTVGLLIKYLVNKLGLGSESEVEITCKGHQLLSLSTLQHVRDTIWNSPRNDIGFTLVPQSSATINHLMVLNYGRIA</sequence>
<dbReference type="InterPro" id="IPR044171">
    <property type="entry name" value="LAX2-like"/>
</dbReference>
<dbReference type="PANTHER" id="PTHR47290">
    <property type="entry name" value="RING FINGER PROTEIN"/>
    <property type="match status" value="1"/>
</dbReference>
<accession>A0A2U1LFB0</accession>
<evidence type="ECO:0000313" key="3">
    <source>
        <dbReference type="Proteomes" id="UP000245207"/>
    </source>
</evidence>
<feature type="region of interest" description="Disordered" evidence="1">
    <location>
        <begin position="214"/>
        <end position="236"/>
    </location>
</feature>
<dbReference type="STRING" id="35608.A0A2U1LFB0"/>
<evidence type="ECO:0000256" key="1">
    <source>
        <dbReference type="SAM" id="MobiDB-lite"/>
    </source>
</evidence>
<protein>
    <submittedName>
        <fullName evidence="2">Uncharacterized protein</fullName>
    </submittedName>
</protein>
<keyword evidence="3" id="KW-1185">Reference proteome</keyword>
<dbReference type="AlphaFoldDB" id="A0A2U1LFB0"/>
<comment type="caution">
    <text evidence="2">The sequence shown here is derived from an EMBL/GenBank/DDBJ whole genome shotgun (WGS) entry which is preliminary data.</text>
</comment>
<dbReference type="Gene3D" id="3.10.20.90">
    <property type="entry name" value="Phosphatidylinositol 3-kinase Catalytic Subunit, Chain A, domain 1"/>
    <property type="match status" value="1"/>
</dbReference>
<dbReference type="Proteomes" id="UP000245207">
    <property type="component" value="Unassembled WGS sequence"/>
</dbReference>
<evidence type="ECO:0000313" key="2">
    <source>
        <dbReference type="EMBL" id="PWA47697.1"/>
    </source>
</evidence>
<gene>
    <name evidence="2" type="ORF">CTI12_AA496990</name>
</gene>
<dbReference type="OrthoDB" id="1932457at2759"/>
<reference evidence="2 3" key="1">
    <citation type="journal article" date="2018" name="Mol. Plant">
        <title>The genome of Artemisia annua provides insight into the evolution of Asteraceae family and artemisinin biosynthesis.</title>
        <authorList>
            <person name="Shen Q."/>
            <person name="Zhang L."/>
            <person name="Liao Z."/>
            <person name="Wang S."/>
            <person name="Yan T."/>
            <person name="Shi P."/>
            <person name="Liu M."/>
            <person name="Fu X."/>
            <person name="Pan Q."/>
            <person name="Wang Y."/>
            <person name="Lv Z."/>
            <person name="Lu X."/>
            <person name="Zhang F."/>
            <person name="Jiang W."/>
            <person name="Ma Y."/>
            <person name="Chen M."/>
            <person name="Hao X."/>
            <person name="Li L."/>
            <person name="Tang Y."/>
            <person name="Lv G."/>
            <person name="Zhou Y."/>
            <person name="Sun X."/>
            <person name="Brodelius P.E."/>
            <person name="Rose J.K.C."/>
            <person name="Tang K."/>
        </authorList>
    </citation>
    <scope>NUCLEOTIDE SEQUENCE [LARGE SCALE GENOMIC DNA]</scope>
    <source>
        <strain evidence="3">cv. Huhao1</strain>
        <tissue evidence="2">Leaf</tissue>
    </source>
</reference>
<dbReference type="PANTHER" id="PTHR47290:SF4">
    <property type="entry name" value="RING FINGER PROTEIN"/>
    <property type="match status" value="1"/>
</dbReference>
<name>A0A2U1LFB0_ARTAN</name>